<organism evidence="2 3">
    <name type="scientific">Actinomadura barringtoniae</name>
    <dbReference type="NCBI Taxonomy" id="1427535"/>
    <lineage>
        <taxon>Bacteria</taxon>
        <taxon>Bacillati</taxon>
        <taxon>Actinomycetota</taxon>
        <taxon>Actinomycetes</taxon>
        <taxon>Streptosporangiales</taxon>
        <taxon>Thermomonosporaceae</taxon>
        <taxon>Actinomadura</taxon>
    </lineage>
</organism>
<sequence length="421" mass="44404">MRTMRNLIPLPRPRPGRARPGRARRVAALAGLTTLLTGAVTGVLSAGTTLPANAGCVPKWKLETSPADSTDVQDVDALSATDVRFSANVSSLLGGGLSQTAWDGAKVTDAGPQIPVAPKHPRVMVTTSSYDSASSGWTVTYPSAGLADVARSVMARWDGGRWTLTPTAVSPSPESTRPSILDVLSLSPDNAWAVGYLDESGALIEHWDGTEWKVVDNPAATTPNTQLLKIHGSSPTDLWAVGWQYPPNGGLHRLYAQHYDGSKWSEVTMPDVGAPDAAASAVVVKGPNDVWVGGIRGTWADFNGYRGVVMHWDGKTWTVDTGPGDVAQGDMVNGLYIAGPNDIWAIAGKGLMHRTGTTWTKVVPEGAQPGGVAHYYRAISGTGPSDVWAVGLYETTEASNVPGTTLGFDHPLLAHLTCGRR</sequence>
<dbReference type="AlphaFoldDB" id="A0A939PC80"/>
<name>A0A939PC80_9ACTN</name>
<gene>
    <name evidence="2" type="ORF">J4573_05745</name>
</gene>
<evidence type="ECO:0000313" key="2">
    <source>
        <dbReference type="EMBL" id="MBO2446584.1"/>
    </source>
</evidence>
<feature type="region of interest" description="Disordered" evidence="1">
    <location>
        <begin position="1"/>
        <end position="20"/>
    </location>
</feature>
<comment type="caution">
    <text evidence="2">The sequence shown here is derived from an EMBL/GenBank/DDBJ whole genome shotgun (WGS) entry which is preliminary data.</text>
</comment>
<dbReference type="RefSeq" id="WP_208254176.1">
    <property type="nucleotide sequence ID" value="NZ_JAGEOJ010000002.1"/>
</dbReference>
<evidence type="ECO:0000313" key="3">
    <source>
        <dbReference type="Proteomes" id="UP000669179"/>
    </source>
</evidence>
<evidence type="ECO:0000256" key="1">
    <source>
        <dbReference type="SAM" id="MobiDB-lite"/>
    </source>
</evidence>
<proteinExistence type="predicted"/>
<reference evidence="2" key="1">
    <citation type="submission" date="2021-03" db="EMBL/GenBank/DDBJ databases">
        <authorList>
            <person name="Kanchanasin P."/>
            <person name="Saeng-In P."/>
            <person name="Phongsopitanun W."/>
            <person name="Yuki M."/>
            <person name="Kudo T."/>
            <person name="Ohkuma M."/>
            <person name="Tanasupawat S."/>
        </authorList>
    </citation>
    <scope>NUCLEOTIDE SEQUENCE</scope>
    <source>
        <strain evidence="2">GKU 128</strain>
    </source>
</reference>
<accession>A0A939PC80</accession>
<dbReference type="Proteomes" id="UP000669179">
    <property type="component" value="Unassembled WGS sequence"/>
</dbReference>
<protein>
    <submittedName>
        <fullName evidence="2">Uncharacterized protein</fullName>
    </submittedName>
</protein>
<keyword evidence="3" id="KW-1185">Reference proteome</keyword>
<dbReference type="EMBL" id="JAGEOJ010000002">
    <property type="protein sequence ID" value="MBO2446584.1"/>
    <property type="molecule type" value="Genomic_DNA"/>
</dbReference>